<evidence type="ECO:0008006" key="4">
    <source>
        <dbReference type="Google" id="ProtNLM"/>
    </source>
</evidence>
<reference evidence="2 3" key="1">
    <citation type="submission" date="2006-01" db="EMBL/GenBank/DDBJ databases">
        <title>Complete sequence of Rhodopseudomonas palustris HaA2.</title>
        <authorList>
            <consortium name="US DOE Joint Genome Institute"/>
            <person name="Copeland A."/>
            <person name="Lucas S."/>
            <person name="Lapidus A."/>
            <person name="Barry K."/>
            <person name="Detter J.C."/>
            <person name="Glavina T."/>
            <person name="Hammon N."/>
            <person name="Israni S."/>
            <person name="Pitluck S."/>
            <person name="Chain P."/>
            <person name="Malfatti S."/>
            <person name="Shin M."/>
            <person name="Vergez L."/>
            <person name="Schmutz J."/>
            <person name="Larimer F."/>
            <person name="Land M."/>
            <person name="Hauser L."/>
            <person name="Pelletier D.A."/>
            <person name="Kyrpides N."/>
            <person name="Anderson I."/>
            <person name="Oda Y."/>
            <person name="Harwood C.S."/>
            <person name="Richardson P."/>
        </authorList>
    </citation>
    <scope>NUCLEOTIDE SEQUENCE [LARGE SCALE GENOMIC DNA]</scope>
    <source>
        <strain evidence="2 3">HaA2</strain>
    </source>
</reference>
<dbReference type="Proteomes" id="UP000008809">
    <property type="component" value="Chromosome"/>
</dbReference>
<dbReference type="RefSeq" id="WP_011440443.1">
    <property type="nucleotide sequence ID" value="NC_007778.1"/>
</dbReference>
<evidence type="ECO:0000256" key="1">
    <source>
        <dbReference type="SAM" id="Phobius"/>
    </source>
</evidence>
<feature type="transmembrane region" description="Helical" evidence="1">
    <location>
        <begin position="143"/>
        <end position="162"/>
    </location>
</feature>
<keyword evidence="1" id="KW-0472">Membrane</keyword>
<keyword evidence="1" id="KW-1133">Transmembrane helix</keyword>
<feature type="transmembrane region" description="Helical" evidence="1">
    <location>
        <begin position="113"/>
        <end position="131"/>
    </location>
</feature>
<feature type="transmembrane region" description="Helical" evidence="1">
    <location>
        <begin position="498"/>
        <end position="518"/>
    </location>
</feature>
<evidence type="ECO:0000313" key="3">
    <source>
        <dbReference type="Proteomes" id="UP000008809"/>
    </source>
</evidence>
<accession>Q2IZV5</accession>
<keyword evidence="3" id="KW-1185">Reference proteome</keyword>
<dbReference type="EMBL" id="CP000250">
    <property type="protein sequence ID" value="ABD06255.1"/>
    <property type="molecule type" value="Genomic_DNA"/>
</dbReference>
<feature type="transmembrane region" description="Helical" evidence="1">
    <location>
        <begin position="249"/>
        <end position="268"/>
    </location>
</feature>
<feature type="transmembrane region" description="Helical" evidence="1">
    <location>
        <begin position="27"/>
        <end position="45"/>
    </location>
</feature>
<feature type="transmembrane region" description="Helical" evidence="1">
    <location>
        <begin position="475"/>
        <end position="492"/>
    </location>
</feature>
<feature type="transmembrane region" description="Helical" evidence="1">
    <location>
        <begin position="321"/>
        <end position="340"/>
    </location>
</feature>
<dbReference type="KEGG" id="rpb:RPB_1545"/>
<feature type="transmembrane region" description="Helical" evidence="1">
    <location>
        <begin position="65"/>
        <end position="83"/>
    </location>
</feature>
<feature type="transmembrane region" description="Helical" evidence="1">
    <location>
        <begin position="168"/>
        <end position="186"/>
    </location>
</feature>
<protein>
    <recommendedName>
        <fullName evidence="4">O-antigen polymerase</fullName>
    </recommendedName>
</protein>
<proteinExistence type="predicted"/>
<dbReference type="HOGENOM" id="CLU_501403_0_0_5"/>
<feature type="transmembrane region" description="Helical" evidence="1">
    <location>
        <begin position="444"/>
        <end position="463"/>
    </location>
</feature>
<feature type="transmembrane region" description="Helical" evidence="1">
    <location>
        <begin position="207"/>
        <end position="229"/>
    </location>
</feature>
<keyword evidence="1" id="KW-0812">Transmembrane</keyword>
<sequence length="543" mass="59988">MQRSGQFFASEFRLSFPRWFRVTDISIKYSTISWLVAVSFVWAVVRSSYLDWGSGEFSELDIPLWVRASIFAAFLLPTVALLVQGKWTYWLLGVSGAIGVVPKLPLLPFIQEYAHLVIVLTAISLVVTGPRSRSFRDCGAVKIYVAYLAVCAVSTTLNWFLFQNLWQLKVGLAFLILFGAFAVVLVTTSGAAERREKAFADMLEGAVGGFLAQGLICLVTIPLLFLFQSHEGNDTVFGLAFYERIKSTFPGPVNFGMFLLISVPVALLWMHRNRIRSTLVMLYLQLVPWLVVMSGSRSARIAGAVMLLALLLRREMRWRTVALLPSTIVASYAGFFYNSFPAAIRALFGDQEAATLSFKGHFFDVHDRVGLIAETMGAAPFLSSIGNDLREQSGNWVPWAQWLQTLSKVLNSMFGYGAGVGGYSQSSFPSPHTMFLNALVDTGILGLVLLGLFLAVLAVRLLLKALYAATDADSLTYWLCGLAFFPALLVNIPYVPQIWGFYLTTIILICVVVAGPVAPNGKTGERKFTRLIFGVQRRPTPTT</sequence>
<feature type="transmembrane region" description="Helical" evidence="1">
    <location>
        <begin position="90"/>
        <end position="107"/>
    </location>
</feature>
<name>Q2IZV5_RHOP2</name>
<organism evidence="2 3">
    <name type="scientific">Rhodopseudomonas palustris (strain HaA2)</name>
    <dbReference type="NCBI Taxonomy" id="316058"/>
    <lineage>
        <taxon>Bacteria</taxon>
        <taxon>Pseudomonadati</taxon>
        <taxon>Pseudomonadota</taxon>
        <taxon>Alphaproteobacteria</taxon>
        <taxon>Hyphomicrobiales</taxon>
        <taxon>Nitrobacteraceae</taxon>
        <taxon>Rhodopseudomonas</taxon>
    </lineage>
</organism>
<dbReference type="AlphaFoldDB" id="Q2IZV5"/>
<gene>
    <name evidence="2" type="ordered locus">RPB_1545</name>
</gene>
<dbReference type="STRING" id="316058.RPB_1545"/>
<evidence type="ECO:0000313" key="2">
    <source>
        <dbReference type="EMBL" id="ABD06255.1"/>
    </source>
</evidence>